<dbReference type="Gene3D" id="3.30.450.40">
    <property type="match status" value="1"/>
</dbReference>
<dbReference type="InterPro" id="IPR035965">
    <property type="entry name" value="PAS-like_dom_sf"/>
</dbReference>
<dbReference type="SUPFAM" id="SSF55781">
    <property type="entry name" value="GAF domain-like"/>
    <property type="match status" value="1"/>
</dbReference>
<reference evidence="4" key="1">
    <citation type="submission" date="2016-10" db="EMBL/GenBank/DDBJ databases">
        <authorList>
            <person name="Varghese N."/>
            <person name="Submissions S."/>
        </authorList>
    </citation>
    <scope>NUCLEOTIDE SEQUENCE [LARGE SCALE GENOMIC DNA]</scope>
    <source>
        <strain evidence="4">DSM 44208</strain>
    </source>
</reference>
<dbReference type="Pfam" id="PF08448">
    <property type="entry name" value="PAS_4"/>
    <property type="match status" value="1"/>
</dbReference>
<evidence type="ECO:0000259" key="2">
    <source>
        <dbReference type="PROSITE" id="PS50112"/>
    </source>
</evidence>
<dbReference type="InterPro" id="IPR001932">
    <property type="entry name" value="PPM-type_phosphatase-like_dom"/>
</dbReference>
<dbReference type="InterPro" id="IPR000014">
    <property type="entry name" value="PAS"/>
</dbReference>
<dbReference type="GO" id="GO:0016791">
    <property type="term" value="F:phosphatase activity"/>
    <property type="evidence" value="ECO:0007669"/>
    <property type="project" value="TreeGrafter"/>
</dbReference>
<dbReference type="STRING" id="1523247.SAMN05660464_0222"/>
<evidence type="ECO:0000313" key="3">
    <source>
        <dbReference type="EMBL" id="SFP94537.1"/>
    </source>
</evidence>
<dbReference type="PROSITE" id="PS50112">
    <property type="entry name" value="PAS"/>
    <property type="match status" value="1"/>
</dbReference>
<dbReference type="InterPro" id="IPR052016">
    <property type="entry name" value="Bact_Sigma-Reg"/>
</dbReference>
<gene>
    <name evidence="3" type="ORF">SAMN05660464_0222</name>
</gene>
<dbReference type="SMART" id="SM00091">
    <property type="entry name" value="PAS"/>
    <property type="match status" value="1"/>
</dbReference>
<dbReference type="Proteomes" id="UP000198857">
    <property type="component" value="Unassembled WGS sequence"/>
</dbReference>
<feature type="domain" description="PAS" evidence="2">
    <location>
        <begin position="10"/>
        <end position="55"/>
    </location>
</feature>
<dbReference type="CDD" id="cd00130">
    <property type="entry name" value="PAS"/>
    <property type="match status" value="1"/>
</dbReference>
<dbReference type="PANTHER" id="PTHR43156:SF2">
    <property type="entry name" value="STAGE II SPORULATION PROTEIN E"/>
    <property type="match status" value="1"/>
</dbReference>
<dbReference type="EMBL" id="FOWQ01000011">
    <property type="protein sequence ID" value="SFP94537.1"/>
    <property type="molecule type" value="Genomic_DNA"/>
</dbReference>
<dbReference type="PANTHER" id="PTHR43156">
    <property type="entry name" value="STAGE II SPORULATION PROTEIN E-RELATED"/>
    <property type="match status" value="1"/>
</dbReference>
<organism evidence="3 4">
    <name type="scientific">Geodermatophilus dictyosporus</name>
    <dbReference type="NCBI Taxonomy" id="1523247"/>
    <lineage>
        <taxon>Bacteria</taxon>
        <taxon>Bacillati</taxon>
        <taxon>Actinomycetota</taxon>
        <taxon>Actinomycetes</taxon>
        <taxon>Geodermatophilales</taxon>
        <taxon>Geodermatophilaceae</taxon>
        <taxon>Geodermatophilus</taxon>
    </lineage>
</organism>
<dbReference type="AlphaFoldDB" id="A0A1I5UHL4"/>
<sequence length="586" mass="62334">MTPDGAAQPPHELLVQAVEGMERPLFVLDDDGRFRYINPAGAAVLERTAPDLAGRVVWEEFPEAVGGPFDQLYRRVRDTGTSGSTEAWFAPLGRWFRADAFLTSAGLVVTYDDVTLRRRVEEERAAAVAAREEAAAHAAEAAARAESAARHLVLLGDISQAMTATTDVDEAVARLAGLVVPLLADWCLVSVVDPDGTRRDVGRAHRDPALVEAMHHYADLRVRTNRPNAPVPTALASGRPVVIPHLTDADVLAMTADERSRAALAPLRPSAVATFPLLARGELFGAFTLVNGPGRGPHTDDELRTAEIASRRAALALDNARLAGAAAQVAERMQHSLLSPPVQPDHLELAVRYRPATRGVSIGGDWYDAFLQPDGDTVLVIGDVMGHDIEAAAAMGQVKTLVRGIAFDRLEEPAGVLRRVDHALVGLAVPAMATALVCRVEQDGADRAAGLRRLRWSSAGHPDPVLVLPDGTVRDLSAPVGPPLGTGWRGPRADGQVAVPEGATLLLFTDGLFERRGVPLDEGRAQVRGLLTGAADRPLQQLCDDLLEQMLGGGVEDDVAVLAVRAHPVRGERPGEAGPELLPPTP</sequence>
<dbReference type="RefSeq" id="WP_169064666.1">
    <property type="nucleotide sequence ID" value="NZ_FOWQ01000011.1"/>
</dbReference>
<dbReference type="SUPFAM" id="SSF55785">
    <property type="entry name" value="PYP-like sensor domain (PAS domain)"/>
    <property type="match status" value="1"/>
</dbReference>
<dbReference type="InterPro" id="IPR013656">
    <property type="entry name" value="PAS_4"/>
</dbReference>
<name>A0A1I5UHL4_9ACTN</name>
<proteinExistence type="predicted"/>
<evidence type="ECO:0000256" key="1">
    <source>
        <dbReference type="ARBA" id="ARBA00022801"/>
    </source>
</evidence>
<keyword evidence="4" id="KW-1185">Reference proteome</keyword>
<dbReference type="SMART" id="SM00331">
    <property type="entry name" value="PP2C_SIG"/>
    <property type="match status" value="1"/>
</dbReference>
<dbReference type="InterPro" id="IPR003018">
    <property type="entry name" value="GAF"/>
</dbReference>
<dbReference type="SUPFAM" id="SSF81606">
    <property type="entry name" value="PP2C-like"/>
    <property type="match status" value="1"/>
</dbReference>
<accession>A0A1I5UHL4</accession>
<dbReference type="Pfam" id="PF01590">
    <property type="entry name" value="GAF"/>
    <property type="match status" value="1"/>
</dbReference>
<dbReference type="InterPro" id="IPR029016">
    <property type="entry name" value="GAF-like_dom_sf"/>
</dbReference>
<evidence type="ECO:0000313" key="4">
    <source>
        <dbReference type="Proteomes" id="UP000198857"/>
    </source>
</evidence>
<dbReference type="Pfam" id="PF07228">
    <property type="entry name" value="SpoIIE"/>
    <property type="match status" value="1"/>
</dbReference>
<dbReference type="Gene3D" id="3.30.450.20">
    <property type="entry name" value="PAS domain"/>
    <property type="match status" value="1"/>
</dbReference>
<keyword evidence="1" id="KW-0378">Hydrolase</keyword>
<dbReference type="SMART" id="SM00065">
    <property type="entry name" value="GAF"/>
    <property type="match status" value="1"/>
</dbReference>
<protein>
    <submittedName>
        <fullName evidence="3">Serine phosphatase RsbU, regulator of sigma subunit</fullName>
    </submittedName>
</protein>
<dbReference type="InterPro" id="IPR036457">
    <property type="entry name" value="PPM-type-like_dom_sf"/>
</dbReference>
<dbReference type="Gene3D" id="3.60.40.10">
    <property type="entry name" value="PPM-type phosphatase domain"/>
    <property type="match status" value="1"/>
</dbReference>